<dbReference type="InterPro" id="IPR029526">
    <property type="entry name" value="PGBD"/>
</dbReference>
<keyword evidence="3" id="KW-1185">Reference proteome</keyword>
<comment type="caution">
    <text evidence="2">The sequence shown here is derived from an EMBL/GenBank/DDBJ whole genome shotgun (WGS) entry which is preliminary data.</text>
</comment>
<dbReference type="PANTHER" id="PTHR47272">
    <property type="entry name" value="DDE_TNP_1_7 DOMAIN-CONTAINING PROTEIN"/>
    <property type="match status" value="1"/>
</dbReference>
<dbReference type="OrthoDB" id="6914164at2759"/>
<protein>
    <recommendedName>
        <fullName evidence="1">PiggyBac transposable element-derived protein domain-containing protein</fullName>
    </recommendedName>
</protein>
<evidence type="ECO:0000259" key="1">
    <source>
        <dbReference type="Pfam" id="PF13843"/>
    </source>
</evidence>
<dbReference type="AlphaFoldDB" id="A0A9P0PCS4"/>
<evidence type="ECO:0000313" key="2">
    <source>
        <dbReference type="EMBL" id="CAH1978117.1"/>
    </source>
</evidence>
<sequence>MDVTTFYGKGKNQVVILPSEDPTLSDADFSGLDDDNDLITAAAETNLSENTGNVGRNHLLPSEVLEEDSDGFDDEDLIPLAQLRSQVLSRANGFQMHPSHWKKQDIVVTDNNNADNVLESDDTETETSLTYFYIFFTPETITLISSQTNLYSVQVTGNSINTNDKEIQQFIGILVFMGVIEFPSYTDYWSQQYRYDKIAHVMSLKRFQKLRRFLYFADNHENQEASTSTDRLYKIRPLLNIVRFQCRNLDQESHHSIDEMMIPHKGTRAGNLRQYIQNKPHKWGYKFFKRCGVSGIIYDFVRYTFRNSGMIIDINEEEQKFGIGG</sequence>
<feature type="domain" description="PiggyBac transposable element-derived protein" evidence="1">
    <location>
        <begin position="128"/>
        <end position="305"/>
    </location>
</feature>
<dbReference type="Proteomes" id="UP001152888">
    <property type="component" value="Unassembled WGS sequence"/>
</dbReference>
<dbReference type="EMBL" id="CAKOFQ010006870">
    <property type="protein sequence ID" value="CAH1978117.1"/>
    <property type="molecule type" value="Genomic_DNA"/>
</dbReference>
<dbReference type="PANTHER" id="PTHR47272:SF1">
    <property type="entry name" value="PIGGYBAC TRANSPOSABLE ELEMENT-DERIVED PROTEIN 3-LIKE"/>
    <property type="match status" value="1"/>
</dbReference>
<evidence type="ECO:0000313" key="3">
    <source>
        <dbReference type="Proteomes" id="UP001152888"/>
    </source>
</evidence>
<organism evidence="2 3">
    <name type="scientific">Acanthoscelides obtectus</name>
    <name type="common">Bean weevil</name>
    <name type="synonym">Bruchus obtectus</name>
    <dbReference type="NCBI Taxonomy" id="200917"/>
    <lineage>
        <taxon>Eukaryota</taxon>
        <taxon>Metazoa</taxon>
        <taxon>Ecdysozoa</taxon>
        <taxon>Arthropoda</taxon>
        <taxon>Hexapoda</taxon>
        <taxon>Insecta</taxon>
        <taxon>Pterygota</taxon>
        <taxon>Neoptera</taxon>
        <taxon>Endopterygota</taxon>
        <taxon>Coleoptera</taxon>
        <taxon>Polyphaga</taxon>
        <taxon>Cucujiformia</taxon>
        <taxon>Chrysomeloidea</taxon>
        <taxon>Chrysomelidae</taxon>
        <taxon>Bruchinae</taxon>
        <taxon>Bruchini</taxon>
        <taxon>Acanthoscelides</taxon>
    </lineage>
</organism>
<name>A0A9P0PCS4_ACAOB</name>
<gene>
    <name evidence="2" type="ORF">ACAOBT_LOCUS13081</name>
</gene>
<proteinExistence type="predicted"/>
<accession>A0A9P0PCS4</accession>
<reference evidence="2" key="1">
    <citation type="submission" date="2022-03" db="EMBL/GenBank/DDBJ databases">
        <authorList>
            <person name="Sayadi A."/>
        </authorList>
    </citation>
    <scope>NUCLEOTIDE SEQUENCE</scope>
</reference>
<dbReference type="Pfam" id="PF13843">
    <property type="entry name" value="DDE_Tnp_1_7"/>
    <property type="match status" value="1"/>
</dbReference>